<sequence>MLGKRKAQVYVQVPPRVRPRLTTPQYDPVGDEITESGEVRIHGETLPDEDEDEDEVPVRTLDDFAIFNSTSREFVMFDELLAAREQEDYVIVGAGVVGAFVEDDSDDEDEEDMDMEAGPCDNDQRLLLSEIIECDAHFVTKHHDGWEFNPRTYLRTQHAWYILFRPSAAYKKFYQAAWTRRRIVQGLLTTINEDTDASVSKVLHSINRAPPHDCPTRPAFDDLHAPVSDGDMIADDTVSYLILVFDKLHSEHARLHRRLTKSTVMQTLYPALSTRKPLPPPQRKSCKRHRDLEKQVLEHRNPTCVTPRVNAIAAKLFSASMQVADIREELNDTTTPPLQKRQVHVSDPATIEWVMESRTAPLHYSEVKIDGELYKVGDVVMVEPGQDEDRARARNALSIQARSDNYLADTKWYFPMAASIPDVRCLPSDRFCIISYMFEKISKSGRRTKHFHAQWLQHGSQTLLQEAAHPRGLFRLNECGDQPLEWQVAGLLGIAQITEFIHSDAWEAEAFVQMDDHFYCDLQSESLKPESLDELEVLEPSGFSSCDACYSAFMDDVLERERLMKLYGPLRGLELFAGAGGLSTGLDMSGTVQTRWAVEFSPSAARTYKSTLVCNMISYVEYYRPMFFLLENVVGMLSYRLGGEQKDNRVVGGIEMGVVKFILGSLTTLGIDPNSAKRSTPSVLHELGSRIALGIARFTACAPKHTQEAQPSGFCNPAPYPQPPLSRYQSWLRAGNGDTVLYHYTKWFSRLVVERVVNIPMKPNAGHEDLPLELRELHLYNKQTGKPKPNYRSMYGRIPGEGQFVTAMTTIAPNAKGGKVLHPDLTLLTPSHSKCDK</sequence>
<feature type="domain" description="RFTS" evidence="4">
    <location>
        <begin position="54"/>
        <end position="207"/>
    </location>
</feature>
<dbReference type="InterPro" id="IPR029063">
    <property type="entry name" value="SAM-dependent_MTases_sf"/>
</dbReference>
<dbReference type="PANTHER" id="PTHR10629:SF52">
    <property type="entry name" value="DNA (CYTOSINE-5)-METHYLTRANSFERASE 1"/>
    <property type="match status" value="1"/>
</dbReference>
<dbReference type="InterPro" id="IPR050390">
    <property type="entry name" value="C5-Methyltransferase"/>
</dbReference>
<reference evidence="5 6" key="1">
    <citation type="submission" date="2016-10" db="EMBL/GenBank/DDBJ databases">
        <title>Genome sequence of the basidiomycete white-rot fungus Trametes pubescens.</title>
        <authorList>
            <person name="Makela M.R."/>
            <person name="Granchi Z."/>
            <person name="Peng M."/>
            <person name="De Vries R.P."/>
            <person name="Grigoriev I."/>
            <person name="Riley R."/>
            <person name="Hilden K."/>
        </authorList>
    </citation>
    <scope>NUCLEOTIDE SEQUENCE [LARGE SCALE GENOMIC DNA]</scope>
    <source>
        <strain evidence="5 6">FBCC735</strain>
    </source>
</reference>
<proteinExistence type="predicted"/>
<dbReference type="EMBL" id="MNAD01001665">
    <property type="protein sequence ID" value="OJT02544.1"/>
    <property type="molecule type" value="Genomic_DNA"/>
</dbReference>
<evidence type="ECO:0000256" key="2">
    <source>
        <dbReference type="ARBA" id="ARBA00023242"/>
    </source>
</evidence>
<comment type="subcellular location">
    <subcellularLocation>
        <location evidence="1">Nucleus</location>
    </subcellularLocation>
</comment>
<evidence type="ECO:0000256" key="3">
    <source>
        <dbReference type="SAM" id="MobiDB-lite"/>
    </source>
</evidence>
<dbReference type="Gene3D" id="3.40.50.150">
    <property type="entry name" value="Vaccinia Virus protein VP39"/>
    <property type="match status" value="2"/>
</dbReference>
<dbReference type="GO" id="GO:0003886">
    <property type="term" value="F:DNA (cytosine-5-)-methyltransferase activity"/>
    <property type="evidence" value="ECO:0007669"/>
    <property type="project" value="TreeGrafter"/>
</dbReference>
<keyword evidence="2" id="KW-0539">Nucleus</keyword>
<accession>A0A1M2V4L7</accession>
<dbReference type="Gene3D" id="3.90.120.10">
    <property type="entry name" value="DNA Methylase, subunit A, domain 2"/>
    <property type="match status" value="1"/>
</dbReference>
<name>A0A1M2V4L7_TRAPU</name>
<dbReference type="Proteomes" id="UP000184267">
    <property type="component" value="Unassembled WGS sequence"/>
</dbReference>
<dbReference type="PANTHER" id="PTHR10629">
    <property type="entry name" value="CYTOSINE-SPECIFIC METHYLTRANSFERASE"/>
    <property type="match status" value="1"/>
</dbReference>
<dbReference type="InterPro" id="IPR022702">
    <property type="entry name" value="Cytosine_MeTrfase1_RFD"/>
</dbReference>
<protein>
    <recommendedName>
        <fullName evidence="4">RFTS domain-containing protein</fullName>
    </recommendedName>
</protein>
<dbReference type="GO" id="GO:0003677">
    <property type="term" value="F:DNA binding"/>
    <property type="evidence" value="ECO:0007669"/>
    <property type="project" value="TreeGrafter"/>
</dbReference>
<dbReference type="GO" id="GO:0005634">
    <property type="term" value="C:nucleus"/>
    <property type="evidence" value="ECO:0007669"/>
    <property type="project" value="UniProtKB-SubCell"/>
</dbReference>
<dbReference type="InterPro" id="IPR043151">
    <property type="entry name" value="BAH_sf"/>
</dbReference>
<evidence type="ECO:0000259" key="4">
    <source>
        <dbReference type="Pfam" id="PF12047"/>
    </source>
</evidence>
<gene>
    <name evidence="5" type="ORF">TRAPUB_6961</name>
</gene>
<comment type="caution">
    <text evidence="5">The sequence shown here is derived from an EMBL/GenBank/DDBJ whole genome shotgun (WGS) entry which is preliminary data.</text>
</comment>
<dbReference type="SUPFAM" id="SSF53335">
    <property type="entry name" value="S-adenosyl-L-methionine-dependent methyltransferases"/>
    <property type="match status" value="1"/>
</dbReference>
<organism evidence="5 6">
    <name type="scientific">Trametes pubescens</name>
    <name type="common">White-rot fungus</name>
    <dbReference type="NCBI Taxonomy" id="154538"/>
    <lineage>
        <taxon>Eukaryota</taxon>
        <taxon>Fungi</taxon>
        <taxon>Dikarya</taxon>
        <taxon>Basidiomycota</taxon>
        <taxon>Agaricomycotina</taxon>
        <taxon>Agaricomycetes</taxon>
        <taxon>Polyporales</taxon>
        <taxon>Polyporaceae</taxon>
        <taxon>Trametes</taxon>
    </lineage>
</organism>
<dbReference type="AlphaFoldDB" id="A0A1M2V4L7"/>
<dbReference type="STRING" id="154538.A0A1M2V4L7"/>
<dbReference type="Pfam" id="PF12047">
    <property type="entry name" value="DNMT1-RFD"/>
    <property type="match status" value="1"/>
</dbReference>
<evidence type="ECO:0000313" key="5">
    <source>
        <dbReference type="EMBL" id="OJT02544.1"/>
    </source>
</evidence>
<evidence type="ECO:0000313" key="6">
    <source>
        <dbReference type="Proteomes" id="UP000184267"/>
    </source>
</evidence>
<evidence type="ECO:0000256" key="1">
    <source>
        <dbReference type="ARBA" id="ARBA00004123"/>
    </source>
</evidence>
<keyword evidence="6" id="KW-1185">Reference proteome</keyword>
<dbReference type="Gene3D" id="2.30.30.490">
    <property type="match status" value="1"/>
</dbReference>
<feature type="region of interest" description="Disordered" evidence="3">
    <location>
        <begin position="19"/>
        <end position="54"/>
    </location>
</feature>
<dbReference type="OrthoDB" id="5376140at2759"/>
<dbReference type="GO" id="GO:0044027">
    <property type="term" value="P:negative regulation of gene expression via chromosomal CpG island methylation"/>
    <property type="evidence" value="ECO:0007669"/>
    <property type="project" value="TreeGrafter"/>
</dbReference>